<keyword evidence="4" id="KW-0704">Schiff base</keyword>
<dbReference type="PANTHER" id="PTHR47916:SF4">
    <property type="entry name" value="FRUCTOSE-BISPHOSPHATE ALDOLASE CLASS 1"/>
    <property type="match status" value="1"/>
</dbReference>
<keyword evidence="3" id="KW-0456">Lyase</keyword>
<organism evidence="6 7">
    <name type="scientific">Methanocaldococcus bathoardescens</name>
    <dbReference type="NCBI Taxonomy" id="1301915"/>
    <lineage>
        <taxon>Archaea</taxon>
        <taxon>Methanobacteriati</taxon>
        <taxon>Methanobacteriota</taxon>
        <taxon>Methanomada group</taxon>
        <taxon>Methanococci</taxon>
        <taxon>Methanococcales</taxon>
        <taxon>Methanocaldococcaceae</taxon>
        <taxon>Methanocaldococcus</taxon>
    </lineage>
</organism>
<evidence type="ECO:0000256" key="5">
    <source>
        <dbReference type="PIRSR" id="PIRSR038992-1"/>
    </source>
</evidence>
<dbReference type="EC" id="4.1.2.13" evidence="2"/>
<name>A0A076L9X6_9EURY</name>
<evidence type="ECO:0000256" key="1">
    <source>
        <dbReference type="ARBA" id="ARBA00008116"/>
    </source>
</evidence>
<dbReference type="PANTHER" id="PTHR47916">
    <property type="entry name" value="FRUCTOSE-BISPHOSPHATE ALDOLASE CLASS 1"/>
    <property type="match status" value="1"/>
</dbReference>
<dbReference type="SMART" id="SM01133">
    <property type="entry name" value="DeoC"/>
    <property type="match status" value="1"/>
</dbReference>
<feature type="active site" description="Schiff-base intermediate with dihydroxyacetone-P" evidence="5">
    <location>
        <position position="209"/>
    </location>
</feature>
<reference evidence="6 7" key="1">
    <citation type="journal article" date="2015" name="Int. J. Syst. Evol. Microbiol.">
        <title>M ethanocaldococcus bathoardescens sp. nov., a hyperthermophilic methanogen isolated from a volcanically active deep-sea hydrothermal vent.</title>
        <authorList>
            <person name="Stewart L.C."/>
            <person name="Jung J.H."/>
            <person name="Kim Y.T."/>
            <person name="Kwon S.W."/>
            <person name="Park C.S."/>
            <person name="Holden J.F."/>
        </authorList>
    </citation>
    <scope>NUCLEOTIDE SEQUENCE [LARGE SCALE GENOMIC DNA]</scope>
    <source>
        <strain evidence="6 7">JH146</strain>
    </source>
</reference>
<dbReference type="HOGENOM" id="CLU_057069_2_2_2"/>
<sequence>MVKKLRKKDVKVPLTVPESVKKEYISNYLELTKKTGNVMLFAGDQKIEHLNDDFFGEGIAKEDASPEHLFNIASKGKICAFATQLGLIARYGMDYRKIPYIVKINSKTHLVKSRDPISRALVTVKDVVEFKENSGLNILGVGYTIYPGSEYEHIMFEEASKIILEAHKHGLIAIIWSYPRGKNVEDEKDPHLIAGAAGVAACLGADFVKVNYPKCDNPAERFKEAVLAAGRTGVLCAGGKSTEPEKFLKQIWEQINISGARGNATGRNIHQKPLDDAIRMCNAIYAITIEGKSLEEALKIYYGDKK</sequence>
<dbReference type="InterPro" id="IPR002915">
    <property type="entry name" value="DeoC/FbaB/LacD_aldolase"/>
</dbReference>
<dbReference type="STRING" id="1301915.JH146_0289"/>
<dbReference type="NCBIfam" id="NF005321">
    <property type="entry name" value="PRK06852.1"/>
    <property type="match status" value="1"/>
</dbReference>
<gene>
    <name evidence="6" type="ORF">JH146_0289</name>
</gene>
<dbReference type="InterPro" id="IPR041720">
    <property type="entry name" value="FbaB-like"/>
</dbReference>
<proteinExistence type="inferred from homology"/>
<dbReference type="EMBL" id="CP009149">
    <property type="protein sequence ID" value="AIJ05140.1"/>
    <property type="molecule type" value="Genomic_DNA"/>
</dbReference>
<dbReference type="CDD" id="cd00958">
    <property type="entry name" value="DhnA"/>
    <property type="match status" value="1"/>
</dbReference>
<accession>A0A076L9X6</accession>
<dbReference type="Gene3D" id="3.20.20.70">
    <property type="entry name" value="Aldolase class I"/>
    <property type="match status" value="1"/>
</dbReference>
<protein>
    <recommendedName>
        <fullName evidence="2">fructose-bisphosphate aldolase</fullName>
        <ecNumber evidence="2">4.1.2.13</ecNumber>
    </recommendedName>
</protein>
<dbReference type="Pfam" id="PF01791">
    <property type="entry name" value="DeoC"/>
    <property type="match status" value="1"/>
</dbReference>
<evidence type="ECO:0000313" key="7">
    <source>
        <dbReference type="Proteomes" id="UP000028781"/>
    </source>
</evidence>
<dbReference type="GO" id="GO:0004332">
    <property type="term" value="F:fructose-bisphosphate aldolase activity"/>
    <property type="evidence" value="ECO:0007669"/>
    <property type="project" value="UniProtKB-EC"/>
</dbReference>
<dbReference type="OrthoDB" id="6329at2157"/>
<evidence type="ECO:0000313" key="6">
    <source>
        <dbReference type="EMBL" id="AIJ05140.1"/>
    </source>
</evidence>
<feature type="active site" description="Proton donor" evidence="5">
    <location>
        <position position="178"/>
    </location>
</feature>
<evidence type="ECO:0000256" key="3">
    <source>
        <dbReference type="ARBA" id="ARBA00023239"/>
    </source>
</evidence>
<dbReference type="Proteomes" id="UP000028781">
    <property type="component" value="Chromosome"/>
</dbReference>
<dbReference type="InterPro" id="IPR050456">
    <property type="entry name" value="DeoC/FbaB_aldolase"/>
</dbReference>
<dbReference type="GeneID" id="24890882"/>
<evidence type="ECO:0000256" key="4">
    <source>
        <dbReference type="ARBA" id="ARBA00023270"/>
    </source>
</evidence>
<dbReference type="AlphaFoldDB" id="A0A076L9X6"/>
<comment type="similarity">
    <text evidence="1">Belongs to the DeoC/FbaB aldolase family.</text>
</comment>
<dbReference type="RefSeq" id="WP_048201340.1">
    <property type="nucleotide sequence ID" value="NZ_CP009149.1"/>
</dbReference>
<dbReference type="InterPro" id="IPR013785">
    <property type="entry name" value="Aldolase_TIM"/>
</dbReference>
<dbReference type="SUPFAM" id="SSF51569">
    <property type="entry name" value="Aldolase"/>
    <property type="match status" value="1"/>
</dbReference>
<dbReference type="PIRSF" id="PIRSF038992">
    <property type="entry name" value="Aldolase_Ia"/>
    <property type="match status" value="1"/>
</dbReference>
<dbReference type="KEGG" id="mjh:JH146_0289"/>
<keyword evidence="7" id="KW-1185">Reference proteome</keyword>
<evidence type="ECO:0000256" key="2">
    <source>
        <dbReference type="ARBA" id="ARBA00013068"/>
    </source>
</evidence>